<feature type="signal peptide" evidence="15">
    <location>
        <begin position="1"/>
        <end position="21"/>
    </location>
</feature>
<dbReference type="GO" id="GO:0045087">
    <property type="term" value="P:innate immune response"/>
    <property type="evidence" value="ECO:0007669"/>
    <property type="project" value="UniProtKB-KW"/>
</dbReference>
<evidence type="ECO:0000256" key="7">
    <source>
        <dbReference type="ARBA" id="ARBA00022737"/>
    </source>
</evidence>
<evidence type="ECO:0000256" key="8">
    <source>
        <dbReference type="ARBA" id="ARBA00022859"/>
    </source>
</evidence>
<evidence type="ECO:0000259" key="16">
    <source>
        <dbReference type="PROSITE" id="PS50871"/>
    </source>
</evidence>
<dbReference type="GO" id="GO:0005581">
    <property type="term" value="C:collagen trimer"/>
    <property type="evidence" value="ECO:0007669"/>
    <property type="project" value="UniProtKB-KW"/>
</dbReference>
<evidence type="ECO:0000313" key="18">
    <source>
        <dbReference type="Proteomes" id="UP001295444"/>
    </source>
</evidence>
<keyword evidence="11" id="KW-0325">Glycoprotein</keyword>
<keyword evidence="9" id="KW-0180">Complement pathway</keyword>
<keyword evidence="5" id="KW-0399">Innate immunity</keyword>
<keyword evidence="7" id="KW-0677">Repeat</keyword>
<dbReference type="SUPFAM" id="SSF49842">
    <property type="entry name" value="TNF-like"/>
    <property type="match status" value="1"/>
</dbReference>
<keyword evidence="6 15" id="KW-0732">Signal</keyword>
<name>A0AAD1T9Q8_PELCU</name>
<dbReference type="InterPro" id="IPR008160">
    <property type="entry name" value="Collagen"/>
</dbReference>
<evidence type="ECO:0000256" key="3">
    <source>
        <dbReference type="ARBA" id="ARBA00013456"/>
    </source>
</evidence>
<dbReference type="InterPro" id="IPR050392">
    <property type="entry name" value="Collagen/C1q_domain"/>
</dbReference>
<dbReference type="InterPro" id="IPR008983">
    <property type="entry name" value="Tumour_necrosis_fac-like_dom"/>
</dbReference>
<dbReference type="PRINTS" id="PR00007">
    <property type="entry name" value="COMPLEMNTC1Q"/>
</dbReference>
<sequence>MPRHIVLLSVLLLFVFGSIHSQTSVCPAVNGKNGIPGRAGRPGQKGDRGDPGAMIRGYDFTATKGDPGDPGVTGEPGREGSVGPIGSPGAPGNQGPKGPKGAVANMAIQKRPAFSAEDPKVDKNGKTVVFSKIITNQENMYNKDTGKFTCAEPGYYYFTFQVVGNGDLCLYINTNIPGKDNPLLSFCDVNSKKFHQVNSGGTVLFLNKGNQVWIETNEKSKNIATGEDISSVFSGFLIFPLKDGAS</sequence>
<dbReference type="Pfam" id="PF00386">
    <property type="entry name" value="C1q"/>
    <property type="match status" value="1"/>
</dbReference>
<evidence type="ECO:0000256" key="14">
    <source>
        <dbReference type="SAM" id="MobiDB-lite"/>
    </source>
</evidence>
<comment type="subcellular location">
    <subcellularLocation>
        <location evidence="1">Cell surface</location>
    </subcellularLocation>
    <subcellularLocation>
        <location evidence="2">Secreted</location>
    </subcellularLocation>
</comment>
<dbReference type="PANTHER" id="PTHR15427">
    <property type="entry name" value="EMILIN ELASTIN MICROFIBRIL INTERFACE-LOCATED PROTEIN ELASTIN MICROFIBRIL INTERFACER"/>
    <property type="match status" value="1"/>
</dbReference>
<reference evidence="17" key="1">
    <citation type="submission" date="2022-03" db="EMBL/GenBank/DDBJ databases">
        <authorList>
            <person name="Alioto T."/>
            <person name="Alioto T."/>
            <person name="Gomez Garrido J."/>
        </authorList>
    </citation>
    <scope>NUCLEOTIDE SEQUENCE</scope>
</reference>
<dbReference type="InterPro" id="IPR001073">
    <property type="entry name" value="C1q_dom"/>
</dbReference>
<accession>A0AAD1T9Q8</accession>
<protein>
    <recommendedName>
        <fullName evidence="3">Complement C1q subcomponent subunit A</fullName>
    </recommendedName>
</protein>
<comment type="subunit">
    <text evidence="13">Core component of the complement C1 complex, a calcium-dependent complex composed of 1 molecule of the C1Q subcomplex, 2 molecules of C1R and 2 molecules of C1S. The C1Q subcomplex is composed 18 subunits: 3 chains of C1QA, C1QB, and C1QC trimerize to form 6 collagen-like triple helices connected to six globular ligand-recognition modules (C1q domain). Interacts with CR1 (via Sushi 24 and Sushi 25 domains). Interacts (via C-terminus) with CD33; this interaction activates CD33 inhibitory motifs.</text>
</comment>
<feature type="domain" description="C1q" evidence="16">
    <location>
        <begin position="107"/>
        <end position="244"/>
    </location>
</feature>
<dbReference type="SMART" id="SM00110">
    <property type="entry name" value="C1Q"/>
    <property type="match status" value="1"/>
</dbReference>
<organism evidence="17 18">
    <name type="scientific">Pelobates cultripes</name>
    <name type="common">Western spadefoot toad</name>
    <dbReference type="NCBI Taxonomy" id="61616"/>
    <lineage>
        <taxon>Eukaryota</taxon>
        <taxon>Metazoa</taxon>
        <taxon>Chordata</taxon>
        <taxon>Craniata</taxon>
        <taxon>Vertebrata</taxon>
        <taxon>Euteleostomi</taxon>
        <taxon>Amphibia</taxon>
        <taxon>Batrachia</taxon>
        <taxon>Anura</taxon>
        <taxon>Pelobatoidea</taxon>
        <taxon>Pelobatidae</taxon>
        <taxon>Pelobates</taxon>
    </lineage>
</organism>
<evidence type="ECO:0000256" key="4">
    <source>
        <dbReference type="ARBA" id="ARBA00022525"/>
    </source>
</evidence>
<dbReference type="PROSITE" id="PS50871">
    <property type="entry name" value="C1Q"/>
    <property type="match status" value="1"/>
</dbReference>
<dbReference type="PANTHER" id="PTHR15427:SF26">
    <property type="entry name" value="COMPLEMENT C1Q SUBCOMPONENT SUBUNIT A"/>
    <property type="match status" value="1"/>
</dbReference>
<evidence type="ECO:0000256" key="13">
    <source>
        <dbReference type="ARBA" id="ARBA00093497"/>
    </source>
</evidence>
<evidence type="ECO:0000256" key="12">
    <source>
        <dbReference type="ARBA" id="ARBA00023278"/>
    </source>
</evidence>
<dbReference type="EMBL" id="OW240921">
    <property type="protein sequence ID" value="CAH2318596.1"/>
    <property type="molecule type" value="Genomic_DNA"/>
</dbReference>
<dbReference type="GO" id="GO:0005576">
    <property type="term" value="C:extracellular region"/>
    <property type="evidence" value="ECO:0007669"/>
    <property type="project" value="UniProtKB-SubCell"/>
</dbReference>
<evidence type="ECO:0000256" key="1">
    <source>
        <dbReference type="ARBA" id="ARBA00004241"/>
    </source>
</evidence>
<keyword evidence="18" id="KW-1185">Reference proteome</keyword>
<dbReference type="GO" id="GO:0006958">
    <property type="term" value="P:complement activation, classical pathway"/>
    <property type="evidence" value="ECO:0007669"/>
    <property type="project" value="UniProtKB-KW"/>
</dbReference>
<evidence type="ECO:0000256" key="9">
    <source>
        <dbReference type="ARBA" id="ARBA00022875"/>
    </source>
</evidence>
<dbReference type="Pfam" id="PF01391">
    <property type="entry name" value="Collagen"/>
    <property type="match status" value="1"/>
</dbReference>
<keyword evidence="4" id="KW-0964">Secreted</keyword>
<keyword evidence="12" id="KW-0379">Hydroxylation</keyword>
<feature type="chain" id="PRO_5041921715" description="Complement C1q subcomponent subunit A" evidence="15">
    <location>
        <begin position="22"/>
        <end position="246"/>
    </location>
</feature>
<dbReference type="Proteomes" id="UP001295444">
    <property type="component" value="Chromosome 10"/>
</dbReference>
<dbReference type="AlphaFoldDB" id="A0AAD1T9Q8"/>
<evidence type="ECO:0000256" key="10">
    <source>
        <dbReference type="ARBA" id="ARBA00023157"/>
    </source>
</evidence>
<evidence type="ECO:0000256" key="5">
    <source>
        <dbReference type="ARBA" id="ARBA00022588"/>
    </source>
</evidence>
<evidence type="ECO:0000256" key="15">
    <source>
        <dbReference type="SAM" id="SignalP"/>
    </source>
</evidence>
<proteinExistence type="predicted"/>
<dbReference type="GO" id="GO:0009986">
    <property type="term" value="C:cell surface"/>
    <property type="evidence" value="ECO:0007669"/>
    <property type="project" value="UniProtKB-SubCell"/>
</dbReference>
<keyword evidence="10" id="KW-1015">Disulfide bond</keyword>
<dbReference type="Gene3D" id="2.60.120.40">
    <property type="match status" value="1"/>
</dbReference>
<keyword evidence="8" id="KW-0391">Immunity</keyword>
<feature type="region of interest" description="Disordered" evidence="14">
    <location>
        <begin position="28"/>
        <end position="100"/>
    </location>
</feature>
<evidence type="ECO:0000256" key="2">
    <source>
        <dbReference type="ARBA" id="ARBA00004613"/>
    </source>
</evidence>
<evidence type="ECO:0000256" key="11">
    <source>
        <dbReference type="ARBA" id="ARBA00023180"/>
    </source>
</evidence>
<evidence type="ECO:0000256" key="6">
    <source>
        <dbReference type="ARBA" id="ARBA00022729"/>
    </source>
</evidence>
<gene>
    <name evidence="17" type="ORF">PECUL_23A027914</name>
</gene>
<evidence type="ECO:0000313" key="17">
    <source>
        <dbReference type="EMBL" id="CAH2318596.1"/>
    </source>
</evidence>